<reference evidence="3 4" key="1">
    <citation type="submission" date="2020-07" db="EMBL/GenBank/DDBJ databases">
        <authorList>
            <person name="Partida-Martinez L."/>
            <person name="Huntemann M."/>
            <person name="Clum A."/>
            <person name="Wang J."/>
            <person name="Palaniappan K."/>
            <person name="Ritter S."/>
            <person name="Chen I.-M."/>
            <person name="Stamatis D."/>
            <person name="Reddy T."/>
            <person name="O'Malley R."/>
            <person name="Daum C."/>
            <person name="Shapiro N."/>
            <person name="Ivanova N."/>
            <person name="Kyrpides N."/>
            <person name="Woyke T."/>
        </authorList>
    </citation>
    <scope>NUCLEOTIDE SEQUENCE [LARGE SCALE GENOMIC DNA]</scope>
    <source>
        <strain evidence="3 4">AS2.3</strain>
    </source>
</reference>
<organism evidence="3 4">
    <name type="scientific">Sphingomonas melonis</name>
    <dbReference type="NCBI Taxonomy" id="152682"/>
    <lineage>
        <taxon>Bacteria</taxon>
        <taxon>Pseudomonadati</taxon>
        <taxon>Pseudomonadota</taxon>
        <taxon>Alphaproteobacteria</taxon>
        <taxon>Sphingomonadales</taxon>
        <taxon>Sphingomonadaceae</taxon>
        <taxon>Sphingomonas</taxon>
    </lineage>
</organism>
<dbReference type="AlphaFoldDB" id="A0A7Y9FR70"/>
<dbReference type="Pfam" id="PF10129">
    <property type="entry name" value="OpgC_C"/>
    <property type="match status" value="1"/>
</dbReference>
<dbReference type="Proteomes" id="UP000517753">
    <property type="component" value="Unassembled WGS sequence"/>
</dbReference>
<proteinExistence type="predicted"/>
<feature type="transmembrane region" description="Helical" evidence="2">
    <location>
        <begin position="329"/>
        <end position="352"/>
    </location>
</feature>
<dbReference type="InterPro" id="IPR014550">
    <property type="entry name" value="UCP028704_OpgC"/>
</dbReference>
<feature type="transmembrane region" description="Helical" evidence="2">
    <location>
        <begin position="124"/>
        <end position="157"/>
    </location>
</feature>
<evidence type="ECO:0000313" key="4">
    <source>
        <dbReference type="Proteomes" id="UP000517753"/>
    </source>
</evidence>
<feature type="transmembrane region" description="Helical" evidence="2">
    <location>
        <begin position="86"/>
        <end position="104"/>
    </location>
</feature>
<accession>A0A7Y9FR70</accession>
<evidence type="ECO:0000313" key="3">
    <source>
        <dbReference type="EMBL" id="NYD91975.1"/>
    </source>
</evidence>
<keyword evidence="4" id="KW-1185">Reference proteome</keyword>
<comment type="caution">
    <text evidence="3">The sequence shown here is derived from an EMBL/GenBank/DDBJ whole genome shotgun (WGS) entry which is preliminary data.</text>
</comment>
<evidence type="ECO:0000256" key="1">
    <source>
        <dbReference type="SAM" id="MobiDB-lite"/>
    </source>
</evidence>
<feature type="transmembrane region" description="Helical" evidence="2">
    <location>
        <begin position="227"/>
        <end position="245"/>
    </location>
</feature>
<dbReference type="PIRSF" id="PIRSF028704">
    <property type="entry name" value="UPC028704"/>
    <property type="match status" value="1"/>
</dbReference>
<feature type="compositionally biased region" description="Basic and acidic residues" evidence="1">
    <location>
        <begin position="361"/>
        <end position="373"/>
    </location>
</feature>
<keyword evidence="2" id="KW-1133">Transmembrane helix</keyword>
<dbReference type="EMBL" id="JACCBY010000008">
    <property type="protein sequence ID" value="NYD91975.1"/>
    <property type="molecule type" value="Genomic_DNA"/>
</dbReference>
<feature type="transmembrane region" description="Helical" evidence="2">
    <location>
        <begin position="164"/>
        <end position="185"/>
    </location>
</feature>
<evidence type="ECO:0008006" key="5">
    <source>
        <dbReference type="Google" id="ProtNLM"/>
    </source>
</evidence>
<feature type="transmembrane region" description="Helical" evidence="2">
    <location>
        <begin position="47"/>
        <end position="65"/>
    </location>
</feature>
<feature type="transmembrane region" description="Helical" evidence="2">
    <location>
        <begin position="197"/>
        <end position="215"/>
    </location>
</feature>
<keyword evidence="2" id="KW-0472">Membrane</keyword>
<protein>
    <recommendedName>
        <fullName evidence="5">Acyltransferase 3 domain-containing protein</fullName>
    </recommendedName>
</protein>
<feature type="transmembrane region" description="Helical" evidence="2">
    <location>
        <begin position="305"/>
        <end position="323"/>
    </location>
</feature>
<reference evidence="3 4" key="2">
    <citation type="submission" date="2020-08" db="EMBL/GenBank/DDBJ databases">
        <title>The Agave Microbiome: Exploring the role of microbial communities in plant adaptations to desert environments.</title>
        <authorList>
            <person name="Partida-Martinez L.P."/>
        </authorList>
    </citation>
    <scope>NUCLEOTIDE SEQUENCE [LARGE SCALE GENOMIC DNA]</scope>
    <source>
        <strain evidence="3 4">AS2.3</strain>
    </source>
</reference>
<name>A0A7Y9FR70_9SPHN</name>
<sequence>MTTDRPPRETRIDIVRGAAMLIIAINHITVAFRIYGLQGFGIPTPSALGYSSSAAIFVIMSGYMVGMVYQKKPRPAQAVLRRARTLYIDNALLLVAVAPFLLLMEGWEAVAWDAGFLFDDPLAGLLLFVTLLRAPALLDVLQLYVIFMLLTPAALWVYRRSPPALAALSVTLWLLSQLATATHLVDPKLVEWKFNPLAWQLVFFVPLILGAARVHEPLFRLLEARKWITVVVGGAAAGFAIAKLLHVEQAIPQHWLLTSKGNLGVLRLVHAPVVILFYCGLLTLSRRIPELSPMRALACVGRQTLYCYIASVWLTYGLAIAWSRLGGGYLAYLAAVLFSLLATFAIAVLYDARSGRQAARMRETMPREDDRRGPVSVGGVQ</sequence>
<keyword evidence="2" id="KW-0812">Transmembrane</keyword>
<dbReference type="PANTHER" id="PTHR38592">
    <property type="entry name" value="BLL4819 PROTEIN"/>
    <property type="match status" value="1"/>
</dbReference>
<gene>
    <name evidence="3" type="ORF">HD841_003795</name>
</gene>
<feature type="region of interest" description="Disordered" evidence="1">
    <location>
        <begin position="361"/>
        <end position="381"/>
    </location>
</feature>
<evidence type="ECO:0000256" key="2">
    <source>
        <dbReference type="SAM" id="Phobius"/>
    </source>
</evidence>
<feature type="transmembrane region" description="Helical" evidence="2">
    <location>
        <begin position="265"/>
        <end position="284"/>
    </location>
</feature>
<dbReference type="PANTHER" id="PTHR38592:SF3">
    <property type="entry name" value="BLL4819 PROTEIN"/>
    <property type="match status" value="1"/>
</dbReference>
<feature type="transmembrane region" description="Helical" evidence="2">
    <location>
        <begin position="14"/>
        <end position="35"/>
    </location>
</feature>
<dbReference type="RefSeq" id="WP_179510380.1">
    <property type="nucleotide sequence ID" value="NZ_JACCBY010000008.1"/>
</dbReference>